<keyword evidence="2" id="KW-1185">Reference proteome</keyword>
<proteinExistence type="predicted"/>
<accession>A0ACC0QI02</accession>
<organism evidence="1 2">
    <name type="scientific">Fusarium keratoplasticum</name>
    <dbReference type="NCBI Taxonomy" id="1328300"/>
    <lineage>
        <taxon>Eukaryota</taxon>
        <taxon>Fungi</taxon>
        <taxon>Dikarya</taxon>
        <taxon>Ascomycota</taxon>
        <taxon>Pezizomycotina</taxon>
        <taxon>Sordariomycetes</taxon>
        <taxon>Hypocreomycetidae</taxon>
        <taxon>Hypocreales</taxon>
        <taxon>Nectriaceae</taxon>
        <taxon>Fusarium</taxon>
        <taxon>Fusarium solani species complex</taxon>
    </lineage>
</organism>
<protein>
    <submittedName>
        <fullName evidence="1">Clr5 domain-containing protein</fullName>
    </submittedName>
</protein>
<gene>
    <name evidence="1" type="ORF">NCS57_01262700</name>
</gene>
<dbReference type="EMBL" id="CM046512">
    <property type="protein sequence ID" value="KAI8655146.1"/>
    <property type="molecule type" value="Genomic_DNA"/>
</dbReference>
<evidence type="ECO:0000313" key="2">
    <source>
        <dbReference type="Proteomes" id="UP001065298"/>
    </source>
</evidence>
<comment type="caution">
    <text evidence="1">The sequence shown here is derived from an EMBL/GenBank/DDBJ whole genome shotgun (WGS) entry which is preliminary data.</text>
</comment>
<sequence length="233" mass="25287">MIPEMPSPSSIWLQEINKYRDATKYMLFSHVDSSGFLMGVFANKEPYFPHTPLQLASSSHDPDFSIVESLLNQGADVNTPAAEWNGRTALQGAISAKKLDIDIVKLLLDRGANVNAPPAQVGGVTALQAAAIRGDIQLVRLLLARGAKINAPGAPDEGRTALEGAAEHGRMEMLRFLLSKGAMPDFVTGYSRAIELAEKELHLGIAKFLREEQRKLHEVGWGLGSLGFDLQSL</sequence>
<dbReference type="Proteomes" id="UP001065298">
    <property type="component" value="Chromosome 10"/>
</dbReference>
<name>A0ACC0QI02_9HYPO</name>
<evidence type="ECO:0000313" key="1">
    <source>
        <dbReference type="EMBL" id="KAI8655146.1"/>
    </source>
</evidence>
<reference evidence="1" key="1">
    <citation type="submission" date="2022-06" db="EMBL/GenBank/DDBJ databases">
        <title>Fusarium solani species complex genomes reveal bases of compartmentalisation and animal pathogenesis.</title>
        <authorList>
            <person name="Tsai I.J."/>
        </authorList>
    </citation>
    <scope>NUCLEOTIDE SEQUENCE</scope>
    <source>
        <strain evidence="1">Fu6.1</strain>
    </source>
</reference>